<protein>
    <submittedName>
        <fullName evidence="2">Transmembrane protein, putative</fullName>
    </submittedName>
</protein>
<reference evidence="3" key="3">
    <citation type="submission" date="2015-04" db="UniProtKB">
        <authorList>
            <consortium name="EnsemblPlants"/>
        </authorList>
    </citation>
    <scope>IDENTIFICATION</scope>
    <source>
        <strain evidence="3">cv. Jemalong A17</strain>
    </source>
</reference>
<dbReference type="Proteomes" id="UP000002051">
    <property type="component" value="Unassembled WGS sequence"/>
</dbReference>
<proteinExistence type="predicted"/>
<evidence type="ECO:0000256" key="1">
    <source>
        <dbReference type="SAM" id="Phobius"/>
    </source>
</evidence>
<reference evidence="2 4" key="1">
    <citation type="journal article" date="2011" name="Nature">
        <title>The Medicago genome provides insight into the evolution of rhizobial symbioses.</title>
        <authorList>
            <person name="Young N.D."/>
            <person name="Debelle F."/>
            <person name="Oldroyd G.E."/>
            <person name="Geurts R."/>
            <person name="Cannon S.B."/>
            <person name="Udvardi M.K."/>
            <person name="Benedito V.A."/>
            <person name="Mayer K.F."/>
            <person name="Gouzy J."/>
            <person name="Schoof H."/>
            <person name="Van de Peer Y."/>
            <person name="Proost S."/>
            <person name="Cook D.R."/>
            <person name="Meyers B.C."/>
            <person name="Spannagl M."/>
            <person name="Cheung F."/>
            <person name="De Mita S."/>
            <person name="Krishnakumar V."/>
            <person name="Gundlach H."/>
            <person name="Zhou S."/>
            <person name="Mudge J."/>
            <person name="Bharti A.K."/>
            <person name="Murray J.D."/>
            <person name="Naoumkina M.A."/>
            <person name="Rosen B."/>
            <person name="Silverstein K.A."/>
            <person name="Tang H."/>
            <person name="Rombauts S."/>
            <person name="Zhao P.X."/>
            <person name="Zhou P."/>
            <person name="Barbe V."/>
            <person name="Bardou P."/>
            <person name="Bechner M."/>
            <person name="Bellec A."/>
            <person name="Berger A."/>
            <person name="Berges H."/>
            <person name="Bidwell S."/>
            <person name="Bisseling T."/>
            <person name="Choisne N."/>
            <person name="Couloux A."/>
            <person name="Denny R."/>
            <person name="Deshpande S."/>
            <person name="Dai X."/>
            <person name="Doyle J.J."/>
            <person name="Dudez A.M."/>
            <person name="Farmer A.D."/>
            <person name="Fouteau S."/>
            <person name="Franken C."/>
            <person name="Gibelin C."/>
            <person name="Gish J."/>
            <person name="Goldstein S."/>
            <person name="Gonzalez A.J."/>
            <person name="Green P.J."/>
            <person name="Hallab A."/>
            <person name="Hartog M."/>
            <person name="Hua A."/>
            <person name="Humphray S.J."/>
            <person name="Jeong D.H."/>
            <person name="Jing Y."/>
            <person name="Jocker A."/>
            <person name="Kenton S.M."/>
            <person name="Kim D.J."/>
            <person name="Klee K."/>
            <person name="Lai H."/>
            <person name="Lang C."/>
            <person name="Lin S."/>
            <person name="Macmil S.L."/>
            <person name="Magdelenat G."/>
            <person name="Matthews L."/>
            <person name="McCorrison J."/>
            <person name="Monaghan E.L."/>
            <person name="Mun J.H."/>
            <person name="Najar F.Z."/>
            <person name="Nicholson C."/>
            <person name="Noirot C."/>
            <person name="O'Bleness M."/>
            <person name="Paule C.R."/>
            <person name="Poulain J."/>
            <person name="Prion F."/>
            <person name="Qin B."/>
            <person name="Qu C."/>
            <person name="Retzel E.F."/>
            <person name="Riddle C."/>
            <person name="Sallet E."/>
            <person name="Samain S."/>
            <person name="Samson N."/>
            <person name="Sanders I."/>
            <person name="Saurat O."/>
            <person name="Scarpelli C."/>
            <person name="Schiex T."/>
            <person name="Segurens B."/>
            <person name="Severin A.J."/>
            <person name="Sherrier D.J."/>
            <person name="Shi R."/>
            <person name="Sims S."/>
            <person name="Singer S.R."/>
            <person name="Sinharoy S."/>
            <person name="Sterck L."/>
            <person name="Viollet A."/>
            <person name="Wang B.B."/>
            <person name="Wang K."/>
            <person name="Wang M."/>
            <person name="Wang X."/>
            <person name="Warfsmann J."/>
            <person name="Weissenbach J."/>
            <person name="White D.D."/>
            <person name="White J.D."/>
            <person name="Wiley G.B."/>
            <person name="Wincker P."/>
            <person name="Xing Y."/>
            <person name="Yang L."/>
            <person name="Yao Z."/>
            <person name="Ying F."/>
            <person name="Zhai J."/>
            <person name="Zhou L."/>
            <person name="Zuber A."/>
            <person name="Denarie J."/>
            <person name="Dixon R.A."/>
            <person name="May G.D."/>
            <person name="Schwartz D.C."/>
            <person name="Rogers J."/>
            <person name="Quetier F."/>
            <person name="Town C.D."/>
            <person name="Roe B.A."/>
        </authorList>
    </citation>
    <scope>NUCLEOTIDE SEQUENCE [LARGE SCALE GENOMIC DNA]</scope>
    <source>
        <strain evidence="2">A17</strain>
        <strain evidence="3 4">cv. Jemalong A17</strain>
    </source>
</reference>
<dbReference type="EMBL" id="CM001223">
    <property type="protein sequence ID" value="KEH23175.1"/>
    <property type="molecule type" value="Genomic_DNA"/>
</dbReference>
<dbReference type="HOGENOM" id="CLU_1654785_0_0_1"/>
<name>A0A072UBE8_MEDTR</name>
<evidence type="ECO:0000313" key="4">
    <source>
        <dbReference type="Proteomes" id="UP000002051"/>
    </source>
</evidence>
<feature type="transmembrane region" description="Helical" evidence="1">
    <location>
        <begin position="110"/>
        <end position="136"/>
    </location>
</feature>
<dbReference type="AlphaFoldDB" id="A0A072UBE8"/>
<keyword evidence="4" id="KW-1185">Reference proteome</keyword>
<evidence type="ECO:0000313" key="3">
    <source>
        <dbReference type="EnsemblPlants" id="KEH23175"/>
    </source>
</evidence>
<accession>A0A072UBE8</accession>
<evidence type="ECO:0000313" key="2">
    <source>
        <dbReference type="EMBL" id="KEH23175.1"/>
    </source>
</evidence>
<reference evidence="2 4" key="2">
    <citation type="journal article" date="2014" name="BMC Genomics">
        <title>An improved genome release (version Mt4.0) for the model legume Medicago truncatula.</title>
        <authorList>
            <person name="Tang H."/>
            <person name="Krishnakumar V."/>
            <person name="Bidwell S."/>
            <person name="Rosen B."/>
            <person name="Chan A."/>
            <person name="Zhou S."/>
            <person name="Gentzbittel L."/>
            <person name="Childs K.L."/>
            <person name="Yandell M."/>
            <person name="Gundlach H."/>
            <person name="Mayer K.F."/>
            <person name="Schwartz D.C."/>
            <person name="Town C.D."/>
        </authorList>
    </citation>
    <scope>GENOME REANNOTATION</scope>
    <source>
        <strain evidence="2">A17</strain>
        <strain evidence="3 4">cv. Jemalong A17</strain>
    </source>
</reference>
<keyword evidence="1" id="KW-0472">Membrane</keyword>
<keyword evidence="1" id="KW-1133">Transmembrane helix</keyword>
<sequence length="160" mass="17303">MLGVLVLEFRFLLFHLLVAFVGVWYLKYICIDLHVSLLFCSSACQIELTVHDSCGYEVALLIADQSLWVVVVGGAIVFFGPLGGCGGATGGFDVWFGGDGVEDLCLCGRLFLGGGGVSICVGVRGFVLVWFGLLVADPVPKRFAKESFLGGDVVWWWLVF</sequence>
<feature type="transmembrane region" description="Helical" evidence="1">
    <location>
        <begin position="67"/>
        <end position="90"/>
    </location>
</feature>
<dbReference type="EnsemblPlants" id="KEH23175">
    <property type="protein sequence ID" value="KEH23175"/>
    <property type="gene ID" value="MTR_7g068620"/>
</dbReference>
<feature type="transmembrane region" description="Helical" evidence="1">
    <location>
        <begin position="12"/>
        <end position="30"/>
    </location>
</feature>
<gene>
    <name evidence="2" type="ordered locus">MTR_7g068620</name>
</gene>
<organism evidence="2 4">
    <name type="scientific">Medicago truncatula</name>
    <name type="common">Barrel medic</name>
    <name type="synonym">Medicago tribuloides</name>
    <dbReference type="NCBI Taxonomy" id="3880"/>
    <lineage>
        <taxon>Eukaryota</taxon>
        <taxon>Viridiplantae</taxon>
        <taxon>Streptophyta</taxon>
        <taxon>Embryophyta</taxon>
        <taxon>Tracheophyta</taxon>
        <taxon>Spermatophyta</taxon>
        <taxon>Magnoliopsida</taxon>
        <taxon>eudicotyledons</taxon>
        <taxon>Gunneridae</taxon>
        <taxon>Pentapetalae</taxon>
        <taxon>rosids</taxon>
        <taxon>fabids</taxon>
        <taxon>Fabales</taxon>
        <taxon>Fabaceae</taxon>
        <taxon>Papilionoideae</taxon>
        <taxon>50 kb inversion clade</taxon>
        <taxon>NPAAA clade</taxon>
        <taxon>Hologalegina</taxon>
        <taxon>IRL clade</taxon>
        <taxon>Trifolieae</taxon>
        <taxon>Medicago</taxon>
    </lineage>
</organism>
<keyword evidence="1 2" id="KW-0812">Transmembrane</keyword>